<dbReference type="RefSeq" id="WP_310121385.1">
    <property type="nucleotide sequence ID" value="NZ_JAVDRP010000005.1"/>
</dbReference>
<sequence length="365" mass="38711">MSQDDVPAYSITEALRVPQAIIDHYGSSATAPIDVASALNLQPASSIFRMLCGAALAYGLTDASAKAASIAPTELAKRILNPLAEGDDLLAKREAVMKPRVLKEFLSKYSGNAVPREDIGQNVLRSMGVPADRAAGVWTLILETADAVGYIRKIKDKSYVHLGAGTAPAPLAPSNGGEQGAPIPDPAFELATEVAAPPAASAPSSAVVSTPVAKITAQNRKVFITHGKNMAFIEPIKKLLGFGEMIPVVSVEKQSVSMPVPDKVMNDMRDCAAAIIHVDGERQLMDSSANEHTVINENVLIEIGAAMALYGRRFILLVRDGVKLPSNLQGLYEVRYQGDTLDGNVTIKLFEAISAMKSTPLPVSE</sequence>
<dbReference type="Proteomes" id="UP001264340">
    <property type="component" value="Unassembled WGS sequence"/>
</dbReference>
<gene>
    <name evidence="2" type="ORF">J2804_003081</name>
</gene>
<evidence type="ECO:0000259" key="1">
    <source>
        <dbReference type="Pfam" id="PF10137"/>
    </source>
</evidence>
<evidence type="ECO:0000313" key="3">
    <source>
        <dbReference type="Proteomes" id="UP001264340"/>
    </source>
</evidence>
<proteinExistence type="predicted"/>
<dbReference type="EMBL" id="JAVDRP010000005">
    <property type="protein sequence ID" value="MDR6409676.1"/>
    <property type="molecule type" value="Genomic_DNA"/>
</dbReference>
<keyword evidence="3" id="KW-1185">Reference proteome</keyword>
<evidence type="ECO:0000313" key="2">
    <source>
        <dbReference type="EMBL" id="MDR6409676.1"/>
    </source>
</evidence>
<comment type="caution">
    <text evidence="2">The sequence shown here is derived from an EMBL/GenBank/DDBJ whole genome shotgun (WGS) entry which is preliminary data.</text>
</comment>
<dbReference type="Pfam" id="PF10137">
    <property type="entry name" value="CAP12-PCTIR_TIR"/>
    <property type="match status" value="1"/>
</dbReference>
<protein>
    <submittedName>
        <fullName evidence="2">Nucleotide-binding protein</fullName>
    </submittedName>
</protein>
<dbReference type="InterPro" id="IPR019302">
    <property type="entry name" value="CAP12/PCTIR_TIR_dom"/>
</dbReference>
<feature type="domain" description="CD-NTase-associated protein 12/Pycsar effector protein TIR" evidence="1">
    <location>
        <begin position="221"/>
        <end position="337"/>
    </location>
</feature>
<reference evidence="2 3" key="1">
    <citation type="submission" date="2023-07" db="EMBL/GenBank/DDBJ databases">
        <title>Sorghum-associated microbial communities from plants grown in Nebraska, USA.</title>
        <authorList>
            <person name="Schachtman D."/>
        </authorList>
    </citation>
    <scope>NUCLEOTIDE SEQUENCE [LARGE SCALE GENOMIC DNA]</scope>
    <source>
        <strain evidence="2 3">DS1316</strain>
    </source>
</reference>
<accession>A0ABU1LT10</accession>
<name>A0ABU1LT10_9BURK</name>
<organism evidence="2 3">
    <name type="scientific">Paraburkholderia terricola</name>
    <dbReference type="NCBI Taxonomy" id="169427"/>
    <lineage>
        <taxon>Bacteria</taxon>
        <taxon>Pseudomonadati</taxon>
        <taxon>Pseudomonadota</taxon>
        <taxon>Betaproteobacteria</taxon>
        <taxon>Burkholderiales</taxon>
        <taxon>Burkholderiaceae</taxon>
        <taxon>Paraburkholderia</taxon>
    </lineage>
</organism>